<evidence type="ECO:0000256" key="9">
    <source>
        <dbReference type="ARBA" id="ARBA00022806"/>
    </source>
</evidence>
<dbReference type="FunFam" id="1.10.1520.10:FF:000005">
    <property type="entry name" value="Putative endoribonuclease dicer"/>
    <property type="match status" value="1"/>
</dbReference>
<evidence type="ECO:0000256" key="15">
    <source>
        <dbReference type="ARBA" id="ARBA00023211"/>
    </source>
</evidence>
<evidence type="ECO:0000259" key="23">
    <source>
        <dbReference type="PROSITE" id="PS50142"/>
    </source>
</evidence>
<feature type="domain" description="PAZ" evidence="24">
    <location>
        <begin position="1258"/>
        <end position="1391"/>
    </location>
</feature>
<dbReference type="SMART" id="SM00490">
    <property type="entry name" value="HELICc"/>
    <property type="match status" value="1"/>
</dbReference>
<dbReference type="PROSITE" id="PS00517">
    <property type="entry name" value="RNASE_3_1"/>
    <property type="match status" value="1"/>
</dbReference>
<dbReference type="InterPro" id="IPR000999">
    <property type="entry name" value="RNase_III_dom"/>
</dbReference>
<dbReference type="Pfam" id="PF02170">
    <property type="entry name" value="PAZ"/>
    <property type="match status" value="1"/>
</dbReference>
<proteinExistence type="inferred from homology"/>
<dbReference type="Pfam" id="PF03368">
    <property type="entry name" value="Dicer_dimer"/>
    <property type="match status" value="1"/>
</dbReference>
<evidence type="ECO:0000256" key="2">
    <source>
        <dbReference type="ARBA" id="ARBA00001946"/>
    </source>
</evidence>
<dbReference type="STRING" id="6334.A0A0V1BE27"/>
<dbReference type="Pfam" id="PF00636">
    <property type="entry name" value="Ribonuclease_3"/>
    <property type="match status" value="2"/>
</dbReference>
<dbReference type="GO" id="GO:0004386">
    <property type="term" value="F:helicase activity"/>
    <property type="evidence" value="ECO:0007669"/>
    <property type="project" value="UniProtKB-KW"/>
</dbReference>
<dbReference type="InterPro" id="IPR038248">
    <property type="entry name" value="Dicer_dimer_sf"/>
</dbReference>
<dbReference type="Gene3D" id="2.170.260.10">
    <property type="entry name" value="paz domain"/>
    <property type="match status" value="1"/>
</dbReference>
<accession>A0A0V1BE27</accession>
<dbReference type="Pfam" id="PF20932">
    <property type="entry name" value="Dicer_dsRBD"/>
    <property type="match status" value="1"/>
</dbReference>
<keyword evidence="7" id="KW-0547">Nucleotide-binding</keyword>
<keyword evidence="4" id="KW-0540">Nuclease</keyword>
<evidence type="ECO:0000256" key="14">
    <source>
        <dbReference type="ARBA" id="ARBA00023158"/>
    </source>
</evidence>
<protein>
    <recommendedName>
        <fullName evidence="18">Small ribosomal subunit protein eS7</fullName>
    </recommendedName>
    <alternativeName>
        <fullName evidence="19">40S ribosomal protein S7</fullName>
    </alternativeName>
</protein>
<reference evidence="28 29" key="1">
    <citation type="submission" date="2015-01" db="EMBL/GenBank/DDBJ databases">
        <title>Evolution of Trichinella species and genotypes.</title>
        <authorList>
            <person name="Korhonen P.K."/>
            <person name="Edoardo P."/>
            <person name="Giuseppe L.R."/>
            <person name="Gasser R.B."/>
        </authorList>
    </citation>
    <scope>NUCLEOTIDE SEQUENCE [LARGE SCALE GENOMIC DNA]</scope>
    <source>
        <strain evidence="28">ISS3</strain>
    </source>
</reference>
<dbReference type="InterPro" id="IPR003100">
    <property type="entry name" value="PAZ_dom"/>
</dbReference>
<evidence type="ECO:0000256" key="19">
    <source>
        <dbReference type="ARBA" id="ARBA00035404"/>
    </source>
</evidence>
<comment type="similarity">
    <text evidence="3">Belongs to the eukaryotic ribosomal protein eS7 family.</text>
</comment>
<dbReference type="SMART" id="SM00949">
    <property type="entry name" value="PAZ"/>
    <property type="match status" value="1"/>
</dbReference>
<dbReference type="GO" id="GO:0046872">
    <property type="term" value="F:metal ion binding"/>
    <property type="evidence" value="ECO:0007669"/>
    <property type="project" value="UniProtKB-KW"/>
</dbReference>
<dbReference type="PROSITE" id="PS51194">
    <property type="entry name" value="HELICASE_CTER"/>
    <property type="match status" value="1"/>
</dbReference>
<keyword evidence="16" id="KW-0687">Ribonucleoprotein</keyword>
<dbReference type="CDD" id="cd00593">
    <property type="entry name" value="RIBOc"/>
    <property type="match status" value="2"/>
</dbReference>
<dbReference type="InParanoid" id="A0A0V1BE27"/>
<feature type="domain" description="Helicase ATP-binding" evidence="25">
    <location>
        <begin position="440"/>
        <end position="622"/>
    </location>
</feature>
<feature type="domain" description="RNase III" evidence="23">
    <location>
        <begin position="1615"/>
        <end position="1776"/>
    </location>
</feature>
<evidence type="ECO:0000256" key="5">
    <source>
        <dbReference type="ARBA" id="ARBA00022723"/>
    </source>
</evidence>
<evidence type="ECO:0000256" key="12">
    <source>
        <dbReference type="ARBA" id="ARBA00022884"/>
    </source>
</evidence>
<evidence type="ECO:0000256" key="6">
    <source>
        <dbReference type="ARBA" id="ARBA00022737"/>
    </source>
</evidence>
<dbReference type="Pfam" id="PF01251">
    <property type="entry name" value="Ribosomal_S7e"/>
    <property type="match status" value="1"/>
</dbReference>
<evidence type="ECO:0000256" key="10">
    <source>
        <dbReference type="ARBA" id="ARBA00022840"/>
    </source>
</evidence>
<evidence type="ECO:0000259" key="22">
    <source>
        <dbReference type="PROSITE" id="PS50137"/>
    </source>
</evidence>
<dbReference type="GO" id="GO:0005634">
    <property type="term" value="C:nucleus"/>
    <property type="evidence" value="ECO:0007669"/>
    <property type="project" value="TreeGrafter"/>
</dbReference>
<comment type="cofactor">
    <cofactor evidence="2">
        <name>Mg(2+)</name>
        <dbReference type="ChEBI" id="CHEBI:18420"/>
    </cofactor>
</comment>
<dbReference type="SMART" id="SM00487">
    <property type="entry name" value="DEXDc"/>
    <property type="match status" value="1"/>
</dbReference>
<dbReference type="Pfam" id="PF00271">
    <property type="entry name" value="Helicase_C"/>
    <property type="match status" value="1"/>
</dbReference>
<dbReference type="PROSITE" id="PS51192">
    <property type="entry name" value="HELICASE_ATP_BIND_1"/>
    <property type="match status" value="1"/>
</dbReference>
<dbReference type="InterPro" id="IPR005034">
    <property type="entry name" value="Dicer_dimerisation"/>
</dbReference>
<sequence length="2112" mass="240722">MGMAASSTNGDAMEDESEMEAFDVVRIADDVIQRLRFGSQDIFKSEDPVIDDMLIESAYRIQYETLRQDLIATQEEVARLKRQLQERDYAERKKRNSESHKSRKTFKRGEAEQLKLEQKLKSTVQDVKTKFMQYSCHQLCMDKEMEVMKCFDLNRQKTLKCSKLVSEFINCINSETQQRIGLVLLYHLYGVQWLKTKLLLILEFMFTVQYSCLSNSATFRKNNIDMVYGTLNNLVRASKDCVTELERHVSQVLYDLKHSQDLQYYVKEDLTFVSAKEIDVGNRAVIIVFVPFPQYKQYRRILVRLIHEVEKKFGGKHVVFVAKRRILPKPTRGKRKITQKQKRPRSRTLAAVHDEYLNDIVFPAEIVGKRIRVRLDGSRLLKVHLDRNQKAAVEHKTETFAAVYKHLTGKEVKFEFPVPFRMEKEQSGRLENVRLYQKELLECAKKENVIVTLGTGTGKTFIAVMLIREMSESVHQPLKEGGKRSLFIVDKVPLVKQQAEHIRINTNLKVGEFHGALGVDCWSAKIWMEFFDKFHVLVMTAEIFRNILTHGFIKFDIVNLIVFDECHHATKQHPYKKIMELYKLCYNNNDSGIQPRILGLTASVMNKKGDEIGLQKAIRNLETTLCSRVVGTSHAELLKLYSADPHIAIVACKNDNKYDWHELDLFFQHLVRSTQKSLERCGRECEGNVSLYIQHVCDVLAKLDSIMGQLGPWCALQVCKQMLQSTTNLATRISTLLADDEDNNLFSLFTSGSDASSSVWLEVLKTCLKVTSVKLKRHIGLVDSVQKLKCVVSDRLSALLNILDSENGSSFVNNLLTSNSKPFGIVFVNQRLVAYCIAILIDTAKKLQPRSYSYLEVDYVVGSRMSAEVAEPSFARQEEVLKNFRHGKLNLLAATSILEEGIDVRHCNYVIRFDTPLTFRSFVQSKGRARQKIAYYTILVQDRFLESFQEMLNSFVETEKFLKSYSGNNDQVDNCRKEVNLPNGDVDSLVEPYYTYFEENGLVKKAACLVLSSAHNVIKRYCNKLRKDRFADSSPKFSVQTILNKDLSISYVATVQLPTTSPLKKKIEGKPMQNAKLAEMAAAFETAKMLHAMGELNEFLIPPVTVRKEIELKEDEQFFSISSRSYYLKEVPDALYKAIPRADQKSYLYAISISSIESFLPRLGILVSKPIGNLPGFSVFTDESYIDVEIEFVEETSYSAHQLDILTSFHCCIFKNYLFREEEDFIFDPENAACSYLIVPLKCEYNSKCSVDLSTAEKIINWSKDVSHIPQQRSEKFIMNSSSYFNAVVYPWYKNKNDRDFYYFVTAVDNTCTPMSPFPLKMYRSFAEYFEVTKQVKVLDKNQPLLSVKMVSFKRLNLLCEKPISILLFDFDDDANSCHCKLVPELVIIHPMPASMWRCLIFLPTVLYRMNHLLIAEQLRLQILREAMFPGEVLEENCEIQPLNKDWYLLASRLNDMCIVDNQLPVKLSKLSVNSNSAAAATATGSIDPETQALLEEFDVRFCNACPTVPVDDQLDILTGNSVAESHTAESNDECLFDTHFSLQLLSSIQPQQQPLEKVDFGIVESDGESDFFVAAPALPESELNLFVEPSDVSDTATAPAQHRPGPQCRDVLRALTLRKAQDMFDLESMEALGDSFLKFIVSLHVFIKETNWNEGRLTSLRSEIVSNTNLFNLGKQKLLQAKLTAVPFDPTAQWLPPCFRSLAALESGYESVNELIDEGDSKKKNEALKANTPTPVVVAERYEMCSLNRTHQVIYDKSIADCVEALVGCYLLEAGMRPAIKLLKWFGIDIDGNLMNLLSSSSSSSSSSSTAFCSENCVLIGPEAKIHSIWTAYDLNSFEAKIGYRFTNKAYLIQALTHSSYNEVETPVTDSYERLEFLGDAILDYLISRHLYSSKRIRSPGLLSDLRAALVNNVFFASMAVLNHFQKYFLYFNAELLSVNERFVLAMRGLKESVNFHNELYMMEEEQDDDEKETSEFAEHVEVPKPLGDIFESVAGAIFLDSHCSLATVWQVYYNMIAEEIGKQRSDFTSFNKCLCHPPISPVRHLLELEPERVQFNILDREEGNSGVHVQVVVTGKGSFIGSGKSYRTAKHAAAKKAVRELYPTSNHFII</sequence>
<dbReference type="InterPro" id="IPR027417">
    <property type="entry name" value="P-loop_NTPase"/>
</dbReference>
<evidence type="ECO:0000256" key="21">
    <source>
        <dbReference type="SAM" id="MobiDB-lite"/>
    </source>
</evidence>
<evidence type="ECO:0000256" key="8">
    <source>
        <dbReference type="ARBA" id="ARBA00022801"/>
    </source>
</evidence>
<dbReference type="Gene3D" id="3.40.50.300">
    <property type="entry name" value="P-loop containing nucleotide triphosphate hydrolases"/>
    <property type="match status" value="2"/>
</dbReference>
<dbReference type="SMR" id="A0A0V1BE27"/>
<dbReference type="GO" id="GO:0030422">
    <property type="term" value="P:siRNA processing"/>
    <property type="evidence" value="ECO:0007669"/>
    <property type="project" value="InterPro"/>
</dbReference>
<dbReference type="InterPro" id="IPR044441">
    <property type="entry name" value="DICER_DSRM"/>
</dbReference>
<dbReference type="InterPro" id="IPR001650">
    <property type="entry name" value="Helicase_C-like"/>
</dbReference>
<keyword evidence="13" id="KW-0689">Ribosomal protein</keyword>
<dbReference type="GO" id="GO:0031054">
    <property type="term" value="P:pre-miRNA processing"/>
    <property type="evidence" value="ECO:0007669"/>
    <property type="project" value="InterPro"/>
</dbReference>
<dbReference type="GO" id="GO:0005737">
    <property type="term" value="C:cytoplasm"/>
    <property type="evidence" value="ECO:0007669"/>
    <property type="project" value="TreeGrafter"/>
</dbReference>
<feature type="domain" description="Dicer dsRNA-binding fold" evidence="27">
    <location>
        <begin position="1014"/>
        <end position="1110"/>
    </location>
</feature>
<dbReference type="GO" id="GO:0006412">
    <property type="term" value="P:translation"/>
    <property type="evidence" value="ECO:0007669"/>
    <property type="project" value="InterPro"/>
</dbReference>
<dbReference type="Pfam" id="PF20931">
    <property type="entry name" value="Dicer_platform"/>
    <property type="match status" value="1"/>
</dbReference>
<keyword evidence="6" id="KW-0677">Repeat</keyword>
<evidence type="ECO:0000256" key="3">
    <source>
        <dbReference type="ARBA" id="ARBA00007820"/>
    </source>
</evidence>
<evidence type="ECO:0000256" key="13">
    <source>
        <dbReference type="ARBA" id="ARBA00022980"/>
    </source>
</evidence>
<keyword evidence="10" id="KW-0067">ATP-binding</keyword>
<gene>
    <name evidence="28" type="primary">dcr-1</name>
    <name evidence="28" type="ORF">T01_5916</name>
</gene>
<dbReference type="PROSITE" id="PS51327">
    <property type="entry name" value="DICER_DSRBF"/>
    <property type="match status" value="1"/>
</dbReference>
<keyword evidence="11" id="KW-0460">Magnesium</keyword>
<dbReference type="FunFam" id="3.40.50.300:FF:000628">
    <property type="entry name" value="Endoribonuclease Dicer"/>
    <property type="match status" value="1"/>
</dbReference>
<evidence type="ECO:0000313" key="28">
    <source>
        <dbReference type="EMBL" id="KRY35177.1"/>
    </source>
</evidence>
<feature type="region of interest" description="Disordered" evidence="21">
    <location>
        <begin position="88"/>
        <end position="108"/>
    </location>
</feature>
<dbReference type="InterPro" id="IPR006935">
    <property type="entry name" value="Helicase/UvrB_N"/>
</dbReference>
<evidence type="ECO:0000313" key="29">
    <source>
        <dbReference type="Proteomes" id="UP000054776"/>
    </source>
</evidence>
<dbReference type="GO" id="GO:0003735">
    <property type="term" value="F:structural constituent of ribosome"/>
    <property type="evidence" value="ECO:0007669"/>
    <property type="project" value="InterPro"/>
</dbReference>
<dbReference type="CDD" id="cd18034">
    <property type="entry name" value="DEXHc_dicer"/>
    <property type="match status" value="1"/>
</dbReference>
<comment type="similarity">
    <text evidence="17 20">Belongs to the helicase family. Dicer subfamily.</text>
</comment>
<keyword evidence="29" id="KW-1185">Reference proteome</keyword>
<organism evidence="28 29">
    <name type="scientific">Trichinella spiralis</name>
    <name type="common">Trichina worm</name>
    <dbReference type="NCBI Taxonomy" id="6334"/>
    <lineage>
        <taxon>Eukaryota</taxon>
        <taxon>Metazoa</taxon>
        <taxon>Ecdysozoa</taxon>
        <taxon>Nematoda</taxon>
        <taxon>Enoplea</taxon>
        <taxon>Dorylaimia</taxon>
        <taxon>Trichinellida</taxon>
        <taxon>Trichinellidae</taxon>
        <taxon>Trichinella</taxon>
    </lineage>
</organism>
<keyword evidence="8" id="KW-0378">Hydrolase</keyword>
<evidence type="ECO:0000256" key="1">
    <source>
        <dbReference type="ARBA" id="ARBA00001936"/>
    </source>
</evidence>
<keyword evidence="5" id="KW-0479">Metal-binding</keyword>
<dbReference type="SUPFAM" id="SSF52540">
    <property type="entry name" value="P-loop containing nucleoside triphosphate hydrolases"/>
    <property type="match status" value="1"/>
</dbReference>
<dbReference type="OrthoDB" id="2392202at2759"/>
<dbReference type="PROSITE" id="PS50142">
    <property type="entry name" value="RNASE_3_2"/>
    <property type="match status" value="2"/>
</dbReference>
<dbReference type="InterPro" id="IPR014001">
    <property type="entry name" value="Helicase_ATP-bd"/>
</dbReference>
<dbReference type="SUPFAM" id="SSF69065">
    <property type="entry name" value="RNase III domain-like"/>
    <property type="match status" value="2"/>
</dbReference>
<evidence type="ECO:0000256" key="17">
    <source>
        <dbReference type="ARBA" id="ARBA00035116"/>
    </source>
</evidence>
<dbReference type="SMART" id="SM00535">
    <property type="entry name" value="RIBOc"/>
    <property type="match status" value="2"/>
</dbReference>
<keyword evidence="12 20" id="KW-0694">RNA-binding</keyword>
<comment type="cofactor">
    <cofactor evidence="1">
        <name>Mn(2+)</name>
        <dbReference type="ChEBI" id="CHEBI:29035"/>
    </cofactor>
</comment>
<dbReference type="GO" id="GO:0006309">
    <property type="term" value="P:apoptotic DNA fragmentation"/>
    <property type="evidence" value="ECO:0007669"/>
    <property type="project" value="TreeGrafter"/>
</dbReference>
<dbReference type="GO" id="GO:0005840">
    <property type="term" value="C:ribosome"/>
    <property type="evidence" value="ECO:0007669"/>
    <property type="project" value="UniProtKB-KW"/>
</dbReference>
<feature type="non-terminal residue" evidence="28">
    <location>
        <position position="2112"/>
    </location>
</feature>
<feature type="domain" description="Helicase C-terminal" evidence="26">
    <location>
        <begin position="795"/>
        <end position="967"/>
    </location>
</feature>
<name>A0A0V1BE27_TRISP</name>
<dbReference type="GO" id="GO:0004525">
    <property type="term" value="F:ribonuclease III activity"/>
    <property type="evidence" value="ECO:0007669"/>
    <property type="project" value="InterPro"/>
</dbReference>
<dbReference type="Proteomes" id="UP000054776">
    <property type="component" value="Unassembled WGS sequence"/>
</dbReference>
<dbReference type="PANTHER" id="PTHR14950">
    <property type="entry name" value="DICER-RELATED"/>
    <property type="match status" value="1"/>
</dbReference>
<evidence type="ECO:0000259" key="25">
    <source>
        <dbReference type="PROSITE" id="PS51192"/>
    </source>
</evidence>
<dbReference type="Pfam" id="PF04851">
    <property type="entry name" value="ResIII"/>
    <property type="match status" value="1"/>
</dbReference>
<dbReference type="Gene3D" id="3.30.160.20">
    <property type="match status" value="1"/>
</dbReference>
<dbReference type="SMART" id="SM00358">
    <property type="entry name" value="DSRM"/>
    <property type="match status" value="1"/>
</dbReference>
<evidence type="ECO:0000256" key="7">
    <source>
        <dbReference type="ARBA" id="ARBA00022741"/>
    </source>
</evidence>
<evidence type="ECO:0000256" key="4">
    <source>
        <dbReference type="ARBA" id="ARBA00022722"/>
    </source>
</evidence>
<dbReference type="GO" id="GO:0005524">
    <property type="term" value="F:ATP binding"/>
    <property type="evidence" value="ECO:0007669"/>
    <property type="project" value="UniProtKB-KW"/>
</dbReference>
<comment type="caution">
    <text evidence="28">The sequence shown here is derived from an EMBL/GenBank/DDBJ whole genome shotgun (WGS) entry which is preliminary data.</text>
</comment>
<dbReference type="InterPro" id="IPR014720">
    <property type="entry name" value="dsRBD_dom"/>
</dbReference>
<dbReference type="GO" id="GO:0004530">
    <property type="term" value="F:deoxyribonuclease I activity"/>
    <property type="evidence" value="ECO:0007669"/>
    <property type="project" value="TreeGrafter"/>
</dbReference>
<evidence type="ECO:0000256" key="18">
    <source>
        <dbReference type="ARBA" id="ARBA00035279"/>
    </source>
</evidence>
<evidence type="ECO:0000259" key="27">
    <source>
        <dbReference type="PROSITE" id="PS51327"/>
    </source>
</evidence>
<keyword evidence="9" id="KW-0347">Helicase</keyword>
<dbReference type="PROSITE" id="PS50137">
    <property type="entry name" value="DS_RBD"/>
    <property type="match status" value="1"/>
</dbReference>
<dbReference type="GO" id="GO:1990904">
    <property type="term" value="C:ribonucleoprotein complex"/>
    <property type="evidence" value="ECO:0007669"/>
    <property type="project" value="UniProtKB-KW"/>
</dbReference>
<feature type="compositionally biased region" description="Basic and acidic residues" evidence="21">
    <location>
        <begin position="88"/>
        <end position="100"/>
    </location>
</feature>
<feature type="domain" description="DRBM" evidence="22">
    <location>
        <begin position="2039"/>
        <end position="2105"/>
    </location>
</feature>
<dbReference type="GO" id="GO:0003723">
    <property type="term" value="F:RNA binding"/>
    <property type="evidence" value="ECO:0007669"/>
    <property type="project" value="UniProtKB-UniRule"/>
</dbReference>
<dbReference type="InterPro" id="IPR000554">
    <property type="entry name" value="Ribosomal_eS7"/>
</dbReference>
<dbReference type="Gene3D" id="3.30.160.380">
    <property type="entry name" value="Dicer dimerisation domain"/>
    <property type="match status" value="1"/>
</dbReference>
<keyword evidence="14" id="KW-0943">RNA-mediated gene silencing</keyword>
<dbReference type="InterPro" id="IPR036389">
    <property type="entry name" value="RNase_III_sf"/>
</dbReference>
<keyword evidence="15" id="KW-0464">Manganese</keyword>
<dbReference type="SUPFAM" id="SSF54768">
    <property type="entry name" value="dsRNA-binding domain-like"/>
    <property type="match status" value="1"/>
</dbReference>
<dbReference type="InterPro" id="IPR048512">
    <property type="entry name" value="Dicer_platform"/>
</dbReference>
<feature type="domain" description="RNase III" evidence="23">
    <location>
        <begin position="1836"/>
        <end position="2004"/>
    </location>
</feature>
<dbReference type="PANTHER" id="PTHR14950:SF37">
    <property type="entry name" value="ENDORIBONUCLEASE DICER"/>
    <property type="match status" value="1"/>
</dbReference>
<evidence type="ECO:0000256" key="16">
    <source>
        <dbReference type="ARBA" id="ARBA00023274"/>
    </source>
</evidence>
<dbReference type="PROSITE" id="PS50821">
    <property type="entry name" value="PAZ"/>
    <property type="match status" value="1"/>
</dbReference>
<evidence type="ECO:0000256" key="11">
    <source>
        <dbReference type="ARBA" id="ARBA00022842"/>
    </source>
</evidence>
<dbReference type="GO" id="GO:0003677">
    <property type="term" value="F:DNA binding"/>
    <property type="evidence" value="ECO:0007669"/>
    <property type="project" value="InterPro"/>
</dbReference>
<evidence type="ECO:0000256" key="20">
    <source>
        <dbReference type="PROSITE-ProRule" id="PRU00657"/>
    </source>
</evidence>
<evidence type="ECO:0000259" key="24">
    <source>
        <dbReference type="PROSITE" id="PS50821"/>
    </source>
</evidence>
<evidence type="ECO:0000259" key="26">
    <source>
        <dbReference type="PROSITE" id="PS51194"/>
    </source>
</evidence>
<dbReference type="Gene3D" id="1.10.1520.10">
    <property type="entry name" value="Ribonuclease III domain"/>
    <property type="match status" value="2"/>
</dbReference>
<dbReference type="EMBL" id="JYDH01000057">
    <property type="protein sequence ID" value="KRY35177.1"/>
    <property type="molecule type" value="Genomic_DNA"/>
</dbReference>